<proteinExistence type="predicted"/>
<reference evidence="2 3" key="1">
    <citation type="journal article" date="2019" name="Int. J. Syst. Evol. Microbiol.">
        <title>The Global Catalogue of Microorganisms (GCM) 10K type strain sequencing project: providing services to taxonomists for standard genome sequencing and annotation.</title>
        <authorList>
            <consortium name="The Broad Institute Genomics Platform"/>
            <consortium name="The Broad Institute Genome Sequencing Center for Infectious Disease"/>
            <person name="Wu L."/>
            <person name="Ma J."/>
        </authorList>
    </citation>
    <scope>NUCLEOTIDE SEQUENCE [LARGE SCALE GENOMIC DNA]</scope>
    <source>
        <strain evidence="2 3">JCM 3053</strain>
    </source>
</reference>
<organism evidence="2 3">
    <name type="scientific">Streptomyces indiaensis</name>
    <dbReference type="NCBI Taxonomy" id="284033"/>
    <lineage>
        <taxon>Bacteria</taxon>
        <taxon>Bacillati</taxon>
        <taxon>Actinomycetota</taxon>
        <taxon>Actinomycetes</taxon>
        <taxon>Kitasatosporales</taxon>
        <taxon>Streptomycetaceae</taxon>
        <taxon>Streptomyces</taxon>
    </lineage>
</organism>
<sequence length="183" mass="20346">MVRRLKHSFPFAARIRAVVEGQAMTYADENRYPPPAQSYGIPPRHETYGQNPWPEPYGDDAARYDSYGRQAPWDAPYAHEPHRDDADLTALRSAYRLLRRISTLTALGSFVVYVVLSCYAPGLMGSKVTGELSLGMALGILQLVVTFAAVFWYGRSAQRSVDPLARAVRERAVPTGRNAGMAR</sequence>
<name>A0ABN3ELU7_9ACTN</name>
<keyword evidence="1" id="KW-0812">Transmembrane</keyword>
<gene>
    <name evidence="2" type="ORF">GCM10010104_70170</name>
</gene>
<comment type="caution">
    <text evidence="2">The sequence shown here is derived from an EMBL/GenBank/DDBJ whole genome shotgun (WGS) entry which is preliminary data.</text>
</comment>
<keyword evidence="1" id="KW-1133">Transmembrane helix</keyword>
<feature type="transmembrane region" description="Helical" evidence="1">
    <location>
        <begin position="101"/>
        <end position="122"/>
    </location>
</feature>
<dbReference type="InterPro" id="IPR007436">
    <property type="entry name" value="DUF485"/>
</dbReference>
<evidence type="ECO:0000313" key="2">
    <source>
        <dbReference type="EMBL" id="GAA2262718.1"/>
    </source>
</evidence>
<evidence type="ECO:0000256" key="1">
    <source>
        <dbReference type="SAM" id="Phobius"/>
    </source>
</evidence>
<dbReference type="EMBL" id="BAAART010000235">
    <property type="protein sequence ID" value="GAA2262718.1"/>
    <property type="molecule type" value="Genomic_DNA"/>
</dbReference>
<evidence type="ECO:0000313" key="3">
    <source>
        <dbReference type="Proteomes" id="UP001501474"/>
    </source>
</evidence>
<dbReference type="Pfam" id="PF04341">
    <property type="entry name" value="DUF485"/>
    <property type="match status" value="1"/>
</dbReference>
<dbReference type="PANTHER" id="PTHR38441">
    <property type="entry name" value="INTEGRAL MEMBRANE PROTEIN-RELATED"/>
    <property type="match status" value="1"/>
</dbReference>
<accession>A0ABN3ELU7</accession>
<keyword evidence="1" id="KW-0472">Membrane</keyword>
<keyword evidence="3" id="KW-1185">Reference proteome</keyword>
<protein>
    <recommendedName>
        <fullName evidence="4">DUF485 domain-containing protein</fullName>
    </recommendedName>
</protein>
<evidence type="ECO:0008006" key="4">
    <source>
        <dbReference type="Google" id="ProtNLM"/>
    </source>
</evidence>
<feature type="transmembrane region" description="Helical" evidence="1">
    <location>
        <begin position="134"/>
        <end position="154"/>
    </location>
</feature>
<dbReference type="Proteomes" id="UP001501474">
    <property type="component" value="Unassembled WGS sequence"/>
</dbReference>
<dbReference type="PANTHER" id="PTHR38441:SF1">
    <property type="entry name" value="MEMBRANE PROTEIN"/>
    <property type="match status" value="1"/>
</dbReference>